<protein>
    <recommendedName>
        <fullName evidence="1">DUF3074 domain-containing protein</fullName>
    </recommendedName>
</protein>
<comment type="caution">
    <text evidence="2">The sequence shown here is derived from an EMBL/GenBank/DDBJ whole genome shotgun (WGS) entry which is preliminary data.</text>
</comment>
<gene>
    <name evidence="2" type="ORF">KQ657_001807</name>
</gene>
<sequence>MDINSFGNGISPDTEPDIPQLVQQASSIVSNIESSWAKKKLFVISGGNEVQTYANDQWVARISNHPQAHSKMVKYIAGSTEDIDASHTAYEAQYIDTLSTYDIQKILSKSPTSIAYTAKLVYLMPFPLKDRVFHELIVVHKASAEDGEFFVISIPISPLPSAKLRLELYPNS</sequence>
<reference evidence="2" key="1">
    <citation type="submission" date="2021-03" db="EMBL/GenBank/DDBJ databases">
        <authorList>
            <person name="Palmer J.M."/>
        </authorList>
    </citation>
    <scope>NUCLEOTIDE SEQUENCE</scope>
    <source>
        <strain evidence="2">ARV_011</strain>
    </source>
</reference>
<dbReference type="InterPro" id="IPR024500">
    <property type="entry name" value="DUF3074"/>
</dbReference>
<evidence type="ECO:0000259" key="1">
    <source>
        <dbReference type="Pfam" id="PF11274"/>
    </source>
</evidence>
<organism evidence="2 3">
    <name type="scientific">Scheffersomyces spartinae</name>
    <dbReference type="NCBI Taxonomy" id="45513"/>
    <lineage>
        <taxon>Eukaryota</taxon>
        <taxon>Fungi</taxon>
        <taxon>Dikarya</taxon>
        <taxon>Ascomycota</taxon>
        <taxon>Saccharomycotina</taxon>
        <taxon>Pichiomycetes</taxon>
        <taxon>Debaryomycetaceae</taxon>
        <taxon>Scheffersomyces</taxon>
    </lineage>
</organism>
<proteinExistence type="predicted"/>
<accession>A0A9P7V790</accession>
<dbReference type="Pfam" id="PF11274">
    <property type="entry name" value="DUF3074"/>
    <property type="match status" value="1"/>
</dbReference>
<dbReference type="PANTHER" id="PTHR40370:SF1">
    <property type="entry name" value="DUF3074 DOMAIN-CONTAINING PROTEIN"/>
    <property type="match status" value="1"/>
</dbReference>
<dbReference type="EMBL" id="JAHMUF010000018">
    <property type="protein sequence ID" value="KAG7192408.1"/>
    <property type="molecule type" value="Genomic_DNA"/>
</dbReference>
<dbReference type="GeneID" id="66115181"/>
<dbReference type="OrthoDB" id="6423603at2759"/>
<keyword evidence="3" id="KW-1185">Reference proteome</keyword>
<dbReference type="RefSeq" id="XP_043047958.1">
    <property type="nucleotide sequence ID" value="XM_043192590.1"/>
</dbReference>
<name>A0A9P7V790_9ASCO</name>
<dbReference type="AlphaFoldDB" id="A0A9P7V790"/>
<evidence type="ECO:0000313" key="3">
    <source>
        <dbReference type="Proteomes" id="UP000790833"/>
    </source>
</evidence>
<feature type="domain" description="DUF3074" evidence="1">
    <location>
        <begin position="58"/>
        <end position="160"/>
    </location>
</feature>
<evidence type="ECO:0000313" key="2">
    <source>
        <dbReference type="EMBL" id="KAG7192408.1"/>
    </source>
</evidence>
<dbReference type="Proteomes" id="UP000790833">
    <property type="component" value="Unassembled WGS sequence"/>
</dbReference>
<dbReference type="PANTHER" id="PTHR40370">
    <property type="entry name" value="EXPRESSED PROTEIN"/>
    <property type="match status" value="1"/>
</dbReference>